<feature type="transmembrane region" description="Helical" evidence="6">
    <location>
        <begin position="235"/>
        <end position="255"/>
    </location>
</feature>
<feature type="transmembrane region" description="Helical" evidence="6">
    <location>
        <begin position="488"/>
        <end position="505"/>
    </location>
</feature>
<keyword evidence="3 6" id="KW-0812">Transmembrane</keyword>
<reference evidence="8" key="1">
    <citation type="submission" date="2017-02" db="EMBL/GenBank/DDBJ databases">
        <authorList>
            <person name="Varghese N."/>
            <person name="Submissions S."/>
        </authorList>
    </citation>
    <scope>NUCLEOTIDE SEQUENCE [LARGE SCALE GENOMIC DNA]</scope>
    <source>
        <strain evidence="8">DSM 22385</strain>
    </source>
</reference>
<feature type="transmembrane region" description="Helical" evidence="6">
    <location>
        <begin position="154"/>
        <end position="179"/>
    </location>
</feature>
<feature type="transmembrane region" description="Helical" evidence="6">
    <location>
        <begin position="317"/>
        <end position="336"/>
    </location>
</feature>
<feature type="transmembrane region" description="Helical" evidence="6">
    <location>
        <begin position="123"/>
        <end position="142"/>
    </location>
</feature>
<feature type="transmembrane region" description="Helical" evidence="6">
    <location>
        <begin position="406"/>
        <end position="425"/>
    </location>
</feature>
<keyword evidence="8" id="KW-1185">Reference proteome</keyword>
<evidence type="ECO:0000256" key="1">
    <source>
        <dbReference type="ARBA" id="ARBA00004651"/>
    </source>
</evidence>
<keyword evidence="4 6" id="KW-1133">Transmembrane helix</keyword>
<comment type="subcellular location">
    <subcellularLocation>
        <location evidence="1">Cell membrane</location>
        <topology evidence="1">Multi-pass membrane protein</topology>
    </subcellularLocation>
</comment>
<dbReference type="STRING" id="572036.SAMN05661099_2761"/>
<evidence type="ECO:0000256" key="6">
    <source>
        <dbReference type="SAM" id="Phobius"/>
    </source>
</evidence>
<protein>
    <submittedName>
        <fullName evidence="7">Membrane protein involved in the export of O-antigen and teichoic acid</fullName>
    </submittedName>
</protein>
<feature type="transmembrane region" description="Helical" evidence="6">
    <location>
        <begin position="275"/>
        <end position="296"/>
    </location>
</feature>
<gene>
    <name evidence="7" type="ORF">SAMN05661099_2761</name>
</gene>
<dbReference type="AlphaFoldDB" id="A0A1T5E707"/>
<keyword evidence="2" id="KW-1003">Cell membrane</keyword>
<dbReference type="PANTHER" id="PTHR30250">
    <property type="entry name" value="PST FAMILY PREDICTED COLANIC ACID TRANSPORTER"/>
    <property type="match status" value="1"/>
</dbReference>
<feature type="transmembrane region" description="Helical" evidence="6">
    <location>
        <begin position="199"/>
        <end position="223"/>
    </location>
</feature>
<dbReference type="EMBL" id="FUYR01000003">
    <property type="protein sequence ID" value="SKB79714.1"/>
    <property type="molecule type" value="Genomic_DNA"/>
</dbReference>
<evidence type="ECO:0000256" key="5">
    <source>
        <dbReference type="ARBA" id="ARBA00023136"/>
    </source>
</evidence>
<dbReference type="Proteomes" id="UP000189981">
    <property type="component" value="Unassembled WGS sequence"/>
</dbReference>
<evidence type="ECO:0000256" key="3">
    <source>
        <dbReference type="ARBA" id="ARBA00022692"/>
    </source>
</evidence>
<dbReference type="OrthoDB" id="9814608at2"/>
<evidence type="ECO:0000256" key="4">
    <source>
        <dbReference type="ARBA" id="ARBA00022989"/>
    </source>
</evidence>
<feature type="transmembrane region" description="Helical" evidence="6">
    <location>
        <begin position="12"/>
        <end position="35"/>
    </location>
</feature>
<name>A0A1T5E707_9SPHI</name>
<dbReference type="InterPro" id="IPR002797">
    <property type="entry name" value="Polysacc_synth"/>
</dbReference>
<feature type="transmembrane region" description="Helical" evidence="6">
    <location>
        <begin position="431"/>
        <end position="451"/>
    </location>
</feature>
<feature type="transmembrane region" description="Helical" evidence="6">
    <location>
        <begin position="41"/>
        <end position="60"/>
    </location>
</feature>
<evidence type="ECO:0000313" key="7">
    <source>
        <dbReference type="EMBL" id="SKB79714.1"/>
    </source>
</evidence>
<dbReference type="InterPro" id="IPR050833">
    <property type="entry name" value="Poly_Biosynth_Transport"/>
</dbReference>
<organism evidence="7 8">
    <name type="scientific">Daejeonella lutea</name>
    <dbReference type="NCBI Taxonomy" id="572036"/>
    <lineage>
        <taxon>Bacteria</taxon>
        <taxon>Pseudomonadati</taxon>
        <taxon>Bacteroidota</taxon>
        <taxon>Sphingobacteriia</taxon>
        <taxon>Sphingobacteriales</taxon>
        <taxon>Sphingobacteriaceae</taxon>
        <taxon>Daejeonella</taxon>
    </lineage>
</organism>
<dbReference type="PANTHER" id="PTHR30250:SF11">
    <property type="entry name" value="O-ANTIGEN TRANSPORTER-RELATED"/>
    <property type="match status" value="1"/>
</dbReference>
<dbReference type="Pfam" id="PF01943">
    <property type="entry name" value="Polysacc_synt"/>
    <property type="match status" value="1"/>
</dbReference>
<evidence type="ECO:0000313" key="8">
    <source>
        <dbReference type="Proteomes" id="UP000189981"/>
    </source>
</evidence>
<evidence type="ECO:0000256" key="2">
    <source>
        <dbReference type="ARBA" id="ARBA00022475"/>
    </source>
</evidence>
<feature type="transmembrane region" description="Helical" evidence="6">
    <location>
        <begin position="369"/>
        <end position="394"/>
    </location>
</feature>
<dbReference type="RefSeq" id="WP_079703290.1">
    <property type="nucleotide sequence ID" value="NZ_FUYR01000003.1"/>
</dbReference>
<feature type="transmembrane region" description="Helical" evidence="6">
    <location>
        <begin position="80"/>
        <end position="103"/>
    </location>
</feature>
<accession>A0A1T5E707</accession>
<dbReference type="GO" id="GO:0005886">
    <property type="term" value="C:plasma membrane"/>
    <property type="evidence" value="ECO:0007669"/>
    <property type="project" value="UniProtKB-SubCell"/>
</dbReference>
<sequence>MSVIKKFAGQTAIYGLSTIISRLLNFILTPIYVRIYPAKVYGIFTVMFSWASILNAVLAFGMETTFFRYLNKYENDKQKVYNNTFIAILALSTVFLAFSTLFVGEIAAWMQEGKRYDEDYATFIKFFIWILVADALAVIPFAKVRADGRPVRYSFLKFVNILTFVGLNLFFIFVAPTIISKNLPGAAFLSEWFRPGWVGYVFLSNLIASVLTLILLIPELLQIRLNYDGKLLKDMMYYSIPVLIANISFIINENLDKVFLEKLLPPNISTTEVGIYGACSKIAIFLSIFIQAFRLGAEPFFFSHSKNKNSGVTYAKIMNYFIVAVCLIFVLLVANIELLKYFIGGGNSILAYFSGEATDTSAEALRQQALYWSGLKIVPVLLFGYLSLGIYINLSIWYKLSDQTRYGLYISGIGALLTIVLNLIFIPQFSFVASAWISLTVYSSMAVLSYIWGQKNYPIPYEIGKNISYILTSVTIVFVSFVVFDRNLIIGNTLFVIFTLVTFYIERKELRNLLRS</sequence>
<proteinExistence type="predicted"/>
<keyword evidence="5 6" id="KW-0472">Membrane</keyword>
<feature type="transmembrane region" description="Helical" evidence="6">
    <location>
        <begin position="463"/>
        <end position="482"/>
    </location>
</feature>